<sequence length="446" mass="50106">MNSMLCHSISLKLDRICFVVLYVLLAFNLPPFVLSSVTHPDHLPHSRLVVGGFRFPIGSTYLLPSTHHRCPLRHLDISTYSHSLVNKYSPSSYSPCPGLLLGSILKKRDRTIRPRMNPADLDSVCHAITQQGKILGQHKTALQEIAGAIQNLSASLTQIQDQLSLLAIHSPPVSPISPAVSDAVSFREPKVPTPDKYEGDLGRCRLFLMQWGLMFDLQPHSYATDKARIAFVIELLRGRALEWASAVWERQETCMASYQEFTGEMRRLFDHPVRGKDAAKRLFTLRQGARSVADFMIEFRTLSVESGWNEESLQAAFYQGLSEQLKDELISYPEPSDLDSLVTLSIRVDNRVRERRRQKQWGPSNQSATLLPFGSGSEPEHIDRYSPHGISGGVLPPDPEPMQVGRHGLTKEERQRRRETNSCLYCGSSGHYISACPQHSLNCPAR</sequence>
<dbReference type="GO" id="GO:0008270">
    <property type="term" value="F:zinc ion binding"/>
    <property type="evidence" value="ECO:0007669"/>
    <property type="project" value="UniProtKB-KW"/>
</dbReference>
<keyword evidence="1" id="KW-0863">Zinc-finger</keyword>
<protein>
    <recommendedName>
        <fullName evidence="3">CCHC-type domain-containing protein</fullName>
    </recommendedName>
</protein>
<dbReference type="GeneTree" id="ENSGT00950000183173"/>
<dbReference type="PANTHER" id="PTHR15503:SF22">
    <property type="entry name" value="TRANSPOSON TY3-I GAG POLYPROTEIN"/>
    <property type="match status" value="1"/>
</dbReference>
<evidence type="ECO:0000313" key="4">
    <source>
        <dbReference type="Ensembl" id="ENSOKIP00005063517.1"/>
    </source>
</evidence>
<feature type="compositionally biased region" description="Basic and acidic residues" evidence="2">
    <location>
        <begin position="409"/>
        <end position="419"/>
    </location>
</feature>
<dbReference type="Pfam" id="PF03732">
    <property type="entry name" value="Retrotrans_gag"/>
    <property type="match status" value="1"/>
</dbReference>
<dbReference type="AlphaFoldDB" id="A0A8C7HVZ9"/>
<evidence type="ECO:0000259" key="3">
    <source>
        <dbReference type="PROSITE" id="PS50158"/>
    </source>
</evidence>
<dbReference type="Ensembl" id="ENSOKIT00005067511.1">
    <property type="protein sequence ID" value="ENSOKIP00005063517.1"/>
    <property type="gene ID" value="ENSOKIG00005027241.1"/>
</dbReference>
<evidence type="ECO:0000256" key="1">
    <source>
        <dbReference type="PROSITE-ProRule" id="PRU00047"/>
    </source>
</evidence>
<dbReference type="PANTHER" id="PTHR15503">
    <property type="entry name" value="LDOC1 RELATED"/>
    <property type="match status" value="1"/>
</dbReference>
<name>A0A8C7HVZ9_ONCKI</name>
<feature type="domain" description="CCHC-type" evidence="3">
    <location>
        <begin position="423"/>
        <end position="438"/>
    </location>
</feature>
<dbReference type="InterPro" id="IPR005162">
    <property type="entry name" value="Retrotrans_gag_dom"/>
</dbReference>
<dbReference type="InterPro" id="IPR001878">
    <property type="entry name" value="Znf_CCHC"/>
</dbReference>
<dbReference type="InterPro" id="IPR032567">
    <property type="entry name" value="RTL1-rel"/>
</dbReference>
<reference evidence="4" key="1">
    <citation type="submission" date="2025-08" db="UniProtKB">
        <authorList>
            <consortium name="Ensembl"/>
        </authorList>
    </citation>
    <scope>IDENTIFICATION</scope>
</reference>
<evidence type="ECO:0000313" key="5">
    <source>
        <dbReference type="Proteomes" id="UP000694557"/>
    </source>
</evidence>
<evidence type="ECO:0000256" key="2">
    <source>
        <dbReference type="SAM" id="MobiDB-lite"/>
    </source>
</evidence>
<dbReference type="SUPFAM" id="SSF57756">
    <property type="entry name" value="Retrovirus zinc finger-like domains"/>
    <property type="match status" value="1"/>
</dbReference>
<dbReference type="PROSITE" id="PS50158">
    <property type="entry name" value="ZF_CCHC"/>
    <property type="match status" value="1"/>
</dbReference>
<dbReference type="InterPro" id="IPR036875">
    <property type="entry name" value="Znf_CCHC_sf"/>
</dbReference>
<proteinExistence type="predicted"/>
<feature type="region of interest" description="Disordered" evidence="2">
    <location>
        <begin position="354"/>
        <end position="419"/>
    </location>
</feature>
<dbReference type="Proteomes" id="UP000694557">
    <property type="component" value="Unassembled WGS sequence"/>
</dbReference>
<keyword evidence="5" id="KW-1185">Reference proteome</keyword>
<keyword evidence="1" id="KW-0479">Metal-binding</keyword>
<accession>A0A8C7HVZ9</accession>
<organism evidence="4 5">
    <name type="scientific">Oncorhynchus kisutch</name>
    <name type="common">Coho salmon</name>
    <name type="synonym">Salmo kisutch</name>
    <dbReference type="NCBI Taxonomy" id="8019"/>
    <lineage>
        <taxon>Eukaryota</taxon>
        <taxon>Metazoa</taxon>
        <taxon>Chordata</taxon>
        <taxon>Craniata</taxon>
        <taxon>Vertebrata</taxon>
        <taxon>Euteleostomi</taxon>
        <taxon>Actinopterygii</taxon>
        <taxon>Neopterygii</taxon>
        <taxon>Teleostei</taxon>
        <taxon>Protacanthopterygii</taxon>
        <taxon>Salmoniformes</taxon>
        <taxon>Salmonidae</taxon>
        <taxon>Salmoninae</taxon>
        <taxon>Oncorhynchus</taxon>
    </lineage>
</organism>
<dbReference type="GO" id="GO:0003676">
    <property type="term" value="F:nucleic acid binding"/>
    <property type="evidence" value="ECO:0007669"/>
    <property type="project" value="InterPro"/>
</dbReference>
<reference evidence="4" key="2">
    <citation type="submission" date="2025-09" db="UniProtKB">
        <authorList>
            <consortium name="Ensembl"/>
        </authorList>
    </citation>
    <scope>IDENTIFICATION</scope>
</reference>
<keyword evidence="1" id="KW-0862">Zinc</keyword>